<dbReference type="InterPro" id="IPR050214">
    <property type="entry name" value="Cys_Synth/Cystath_Beta-Synth"/>
</dbReference>
<evidence type="ECO:0000259" key="7">
    <source>
        <dbReference type="Pfam" id="PF00291"/>
    </source>
</evidence>
<evidence type="ECO:0000256" key="3">
    <source>
        <dbReference type="ARBA" id="ARBA00022605"/>
    </source>
</evidence>
<dbReference type="PROSITE" id="PS00901">
    <property type="entry name" value="CYS_SYNTHASE"/>
    <property type="match status" value="1"/>
</dbReference>
<name>A0A498D806_9BACI</name>
<dbReference type="Proteomes" id="UP000270219">
    <property type="component" value="Unassembled WGS sequence"/>
</dbReference>
<evidence type="ECO:0000313" key="9">
    <source>
        <dbReference type="Proteomes" id="UP000270219"/>
    </source>
</evidence>
<keyword evidence="4" id="KW-0808">Transferase</keyword>
<protein>
    <submittedName>
        <fullName evidence="8">Cysteine synthase family protein</fullName>
    </submittedName>
</protein>
<evidence type="ECO:0000256" key="6">
    <source>
        <dbReference type="ARBA" id="ARBA00023192"/>
    </source>
</evidence>
<dbReference type="Gene3D" id="3.40.50.1100">
    <property type="match status" value="2"/>
</dbReference>
<keyword evidence="9" id="KW-1185">Reference proteome</keyword>
<comment type="cofactor">
    <cofactor evidence="1">
        <name>pyridoxal 5'-phosphate</name>
        <dbReference type="ChEBI" id="CHEBI:597326"/>
    </cofactor>
</comment>
<dbReference type="EMBL" id="RCHR01000003">
    <property type="protein sequence ID" value="RLL44977.1"/>
    <property type="molecule type" value="Genomic_DNA"/>
</dbReference>
<evidence type="ECO:0000256" key="4">
    <source>
        <dbReference type="ARBA" id="ARBA00022679"/>
    </source>
</evidence>
<keyword evidence="6" id="KW-0198">Cysteine biosynthesis</keyword>
<feature type="domain" description="Tryptophan synthase beta chain-like PALP" evidence="7">
    <location>
        <begin position="8"/>
        <end position="292"/>
    </location>
</feature>
<dbReference type="GO" id="GO:0006535">
    <property type="term" value="P:cysteine biosynthetic process from serine"/>
    <property type="evidence" value="ECO:0007669"/>
    <property type="project" value="InterPro"/>
</dbReference>
<dbReference type="CDD" id="cd01561">
    <property type="entry name" value="CBS_like"/>
    <property type="match status" value="1"/>
</dbReference>
<dbReference type="PANTHER" id="PTHR10314">
    <property type="entry name" value="CYSTATHIONINE BETA-SYNTHASE"/>
    <property type="match status" value="1"/>
</dbReference>
<comment type="similarity">
    <text evidence="2">Belongs to the cysteine synthase/cystathionine beta-synthase family.</text>
</comment>
<sequence length="304" mass="32787">MTIYHSIQEIIGHTPLLEITQFDIPKEVHLYAKLEYLNPGGSIKDRLGVALVEEAMKKGLLKAGGTIIEPTAGNTGIGLALAAKHKNVSVVFCVPNQFSKEKQDLMKALGAIIVPTPEEEGMRGAIAKAKELLNEIPNSYSPQQFINPTNPKTYYDTLGPEIWDDLKPGVDVFIAGAGSGGTFTGTAKYLKEKNKNIKTIIVEPQGSILGGGKAGPHRTEGIGMEFIPEFMNPPLHDEVYTVSDENAFSMVQLLAEKEGLLIGSSSGAVMYAALEEAKHAKQGTNIVTVFPDGSDRYLSKNIYG</sequence>
<dbReference type="OrthoDB" id="9808024at2"/>
<keyword evidence="5" id="KW-0663">Pyridoxal phosphate</keyword>
<dbReference type="AlphaFoldDB" id="A0A498D806"/>
<evidence type="ECO:0000256" key="1">
    <source>
        <dbReference type="ARBA" id="ARBA00001933"/>
    </source>
</evidence>
<comment type="caution">
    <text evidence="8">The sequence shown here is derived from an EMBL/GenBank/DDBJ whole genome shotgun (WGS) entry which is preliminary data.</text>
</comment>
<dbReference type="Pfam" id="PF00291">
    <property type="entry name" value="PALP"/>
    <property type="match status" value="1"/>
</dbReference>
<accession>A0A498D806</accession>
<evidence type="ECO:0000313" key="8">
    <source>
        <dbReference type="EMBL" id="RLL44977.1"/>
    </source>
</evidence>
<dbReference type="RefSeq" id="WP_121522567.1">
    <property type="nucleotide sequence ID" value="NZ_RCHR01000003.1"/>
</dbReference>
<organism evidence="8 9">
    <name type="scientific">Oceanobacillus piezotolerans</name>
    <dbReference type="NCBI Taxonomy" id="2448030"/>
    <lineage>
        <taxon>Bacteria</taxon>
        <taxon>Bacillati</taxon>
        <taxon>Bacillota</taxon>
        <taxon>Bacilli</taxon>
        <taxon>Bacillales</taxon>
        <taxon>Bacillaceae</taxon>
        <taxon>Oceanobacillus</taxon>
    </lineage>
</organism>
<dbReference type="FunFam" id="3.40.50.1100:FF:000016">
    <property type="entry name" value="Cysteine synthase A"/>
    <property type="match status" value="1"/>
</dbReference>
<evidence type="ECO:0000256" key="2">
    <source>
        <dbReference type="ARBA" id="ARBA00007103"/>
    </source>
</evidence>
<dbReference type="SUPFAM" id="SSF53686">
    <property type="entry name" value="Tryptophan synthase beta subunit-like PLP-dependent enzymes"/>
    <property type="match status" value="1"/>
</dbReference>
<proteinExistence type="inferred from homology"/>
<gene>
    <name evidence="8" type="ORF">D8M04_08875</name>
</gene>
<dbReference type="InterPro" id="IPR001926">
    <property type="entry name" value="TrpB-like_PALP"/>
</dbReference>
<reference evidence="8 9" key="1">
    <citation type="submission" date="2018-10" db="EMBL/GenBank/DDBJ databases">
        <title>Oceanobacillus sp. YLB-02 draft genome.</title>
        <authorList>
            <person name="Yu L."/>
        </authorList>
    </citation>
    <scope>NUCLEOTIDE SEQUENCE [LARGE SCALE GENOMIC DNA]</scope>
    <source>
        <strain evidence="8 9">YLB-02</strain>
    </source>
</reference>
<evidence type="ECO:0000256" key="5">
    <source>
        <dbReference type="ARBA" id="ARBA00022898"/>
    </source>
</evidence>
<dbReference type="InterPro" id="IPR001216">
    <property type="entry name" value="P-phosphate_BS"/>
</dbReference>
<dbReference type="GO" id="GO:0016765">
    <property type="term" value="F:transferase activity, transferring alkyl or aryl (other than methyl) groups"/>
    <property type="evidence" value="ECO:0007669"/>
    <property type="project" value="UniProtKB-ARBA"/>
</dbReference>
<dbReference type="InterPro" id="IPR036052">
    <property type="entry name" value="TrpB-like_PALP_sf"/>
</dbReference>
<dbReference type="FunFam" id="3.40.50.1100:FF:000118">
    <property type="entry name" value="Related to CYS4-cystathionine beta-synthase"/>
    <property type="match status" value="1"/>
</dbReference>
<keyword evidence="3" id="KW-0028">Amino-acid biosynthesis</keyword>